<dbReference type="EMBL" id="PP554575">
    <property type="protein sequence ID" value="XCD29290.1"/>
    <property type="molecule type" value="Genomic_DNA"/>
</dbReference>
<accession>A0AAU8BTA3</accession>
<reference evidence="1" key="1">
    <citation type="submission" date="2024-03" db="EMBL/GenBank/DDBJ databases">
        <title>This phage originates from the Bacteriophage catalogue of the Bacteriophage Competence Centre, Department of Microbiology und Biotechnology, Max Rubner-Institut, Kiel, Germany.</title>
        <authorList>
            <person name="Sprotte S."/>
            <person name="Brinks E."/>
        </authorList>
    </citation>
    <scope>NUCLEOTIDE SEQUENCE</scope>
</reference>
<protein>
    <submittedName>
        <fullName evidence="1">Uncharacterized protein</fullName>
    </submittedName>
</protein>
<proteinExistence type="predicted"/>
<organism evidence="1">
    <name type="scientific">Escherichia phage PMBT16</name>
    <dbReference type="NCBI Taxonomy" id="3137282"/>
    <lineage>
        <taxon>Viruses</taxon>
    </lineage>
</organism>
<evidence type="ECO:0000313" key="1">
    <source>
        <dbReference type="EMBL" id="XCD29290.1"/>
    </source>
</evidence>
<name>A0AAU8BTA3_9VIRU</name>
<sequence length="34" mass="4018">MYSTTTSSIFRIKNPRPCQRAYLAQYVDHVASRR</sequence>